<keyword evidence="3" id="KW-1185">Reference proteome</keyword>
<organism evidence="2 3">
    <name type="scientific">Rhypophila decipiens</name>
    <dbReference type="NCBI Taxonomy" id="261697"/>
    <lineage>
        <taxon>Eukaryota</taxon>
        <taxon>Fungi</taxon>
        <taxon>Dikarya</taxon>
        <taxon>Ascomycota</taxon>
        <taxon>Pezizomycotina</taxon>
        <taxon>Sordariomycetes</taxon>
        <taxon>Sordariomycetidae</taxon>
        <taxon>Sordariales</taxon>
        <taxon>Naviculisporaceae</taxon>
        <taxon>Rhypophila</taxon>
    </lineage>
</organism>
<proteinExistence type="predicted"/>
<dbReference type="Proteomes" id="UP001301769">
    <property type="component" value="Unassembled WGS sequence"/>
</dbReference>
<comment type="caution">
    <text evidence="2">The sequence shown here is derived from an EMBL/GenBank/DDBJ whole genome shotgun (WGS) entry which is preliminary data.</text>
</comment>
<evidence type="ECO:0000313" key="3">
    <source>
        <dbReference type="Proteomes" id="UP001301769"/>
    </source>
</evidence>
<dbReference type="EMBL" id="MU858073">
    <property type="protein sequence ID" value="KAK4216038.1"/>
    <property type="molecule type" value="Genomic_DNA"/>
</dbReference>
<accession>A0AAN7B9R4</accession>
<reference evidence="2" key="2">
    <citation type="submission" date="2023-05" db="EMBL/GenBank/DDBJ databases">
        <authorList>
            <consortium name="Lawrence Berkeley National Laboratory"/>
            <person name="Steindorff A."/>
            <person name="Hensen N."/>
            <person name="Bonometti L."/>
            <person name="Westerberg I."/>
            <person name="Brannstrom I.O."/>
            <person name="Guillou S."/>
            <person name="Cros-Aarteil S."/>
            <person name="Calhoun S."/>
            <person name="Haridas S."/>
            <person name="Kuo A."/>
            <person name="Mondo S."/>
            <person name="Pangilinan J."/>
            <person name="Riley R."/>
            <person name="Labutti K."/>
            <person name="Andreopoulos B."/>
            <person name="Lipzen A."/>
            <person name="Chen C."/>
            <person name="Yanf M."/>
            <person name="Daum C."/>
            <person name="Ng V."/>
            <person name="Clum A."/>
            <person name="Ohm R."/>
            <person name="Martin F."/>
            <person name="Silar P."/>
            <person name="Natvig D."/>
            <person name="Lalanne C."/>
            <person name="Gautier V."/>
            <person name="Ament-Velasquez S.L."/>
            <person name="Kruys A."/>
            <person name="Hutchinson M.I."/>
            <person name="Powell A.J."/>
            <person name="Barry K."/>
            <person name="Miller A.N."/>
            <person name="Grigoriev I.V."/>
            <person name="Debuchy R."/>
            <person name="Gladieux P."/>
            <person name="Thoren M.H."/>
            <person name="Johannesson H."/>
        </authorList>
    </citation>
    <scope>NUCLEOTIDE SEQUENCE</scope>
    <source>
        <strain evidence="2">PSN293</strain>
    </source>
</reference>
<keyword evidence="1" id="KW-0812">Transmembrane</keyword>
<protein>
    <submittedName>
        <fullName evidence="2">Uncharacterized protein</fullName>
    </submittedName>
</protein>
<name>A0AAN7B9R4_9PEZI</name>
<sequence>MYVTSFLILTPHVLRHESSIYSACRDYRLFLGMQLTRQRILSFMMLFSFVALLSGGTAFVTAARHGGAVGPAKRAVEISNNKCDASSLSGLIQGNLQAAIPFCAQLGAKIVTVTVTSTSTRTRTRTEYTSTTTVAAGMVTGKVKARAAEVTPAPKVLVGRNGAVEALIHQLEGCPQSAVAVACTGGDNQRVLTTTTTEVEKVTVTSTKKATFTETAPAFRIYSELMLAKRKRSTEEMPSKWYWSQHLDIPSNINLTTNKTKAAVFNLEYSTPGYLGSLTLFSTSTQPGWIAVPLYAINDELPETVLWFRTMEYVIGYELATVKWKVDYVAQAITIVDPVDFYLFSCTSYSGEYWVYYNYEPVLETQTDCVPADISLKIEVI</sequence>
<evidence type="ECO:0000256" key="1">
    <source>
        <dbReference type="SAM" id="Phobius"/>
    </source>
</evidence>
<dbReference type="AlphaFoldDB" id="A0AAN7B9R4"/>
<keyword evidence="1" id="KW-0472">Membrane</keyword>
<evidence type="ECO:0000313" key="2">
    <source>
        <dbReference type="EMBL" id="KAK4216038.1"/>
    </source>
</evidence>
<reference evidence="2" key="1">
    <citation type="journal article" date="2023" name="Mol. Phylogenet. Evol.">
        <title>Genome-scale phylogeny and comparative genomics of the fungal order Sordariales.</title>
        <authorList>
            <person name="Hensen N."/>
            <person name="Bonometti L."/>
            <person name="Westerberg I."/>
            <person name="Brannstrom I.O."/>
            <person name="Guillou S."/>
            <person name="Cros-Aarteil S."/>
            <person name="Calhoun S."/>
            <person name="Haridas S."/>
            <person name="Kuo A."/>
            <person name="Mondo S."/>
            <person name="Pangilinan J."/>
            <person name="Riley R."/>
            <person name="LaButti K."/>
            <person name="Andreopoulos B."/>
            <person name="Lipzen A."/>
            <person name="Chen C."/>
            <person name="Yan M."/>
            <person name="Daum C."/>
            <person name="Ng V."/>
            <person name="Clum A."/>
            <person name="Steindorff A."/>
            <person name="Ohm R.A."/>
            <person name="Martin F."/>
            <person name="Silar P."/>
            <person name="Natvig D.O."/>
            <person name="Lalanne C."/>
            <person name="Gautier V."/>
            <person name="Ament-Velasquez S.L."/>
            <person name="Kruys A."/>
            <person name="Hutchinson M.I."/>
            <person name="Powell A.J."/>
            <person name="Barry K."/>
            <person name="Miller A.N."/>
            <person name="Grigoriev I.V."/>
            <person name="Debuchy R."/>
            <person name="Gladieux P."/>
            <person name="Hiltunen Thoren M."/>
            <person name="Johannesson H."/>
        </authorList>
    </citation>
    <scope>NUCLEOTIDE SEQUENCE</scope>
    <source>
        <strain evidence="2">PSN293</strain>
    </source>
</reference>
<keyword evidence="1" id="KW-1133">Transmembrane helix</keyword>
<feature type="transmembrane region" description="Helical" evidence="1">
    <location>
        <begin position="39"/>
        <end position="63"/>
    </location>
</feature>
<gene>
    <name evidence="2" type="ORF">QBC37DRAFT_417987</name>
</gene>